<comment type="caution">
    <text evidence="3">The sequence shown here is derived from an EMBL/GenBank/DDBJ whole genome shotgun (WGS) entry which is preliminary data.</text>
</comment>
<evidence type="ECO:0000313" key="4">
    <source>
        <dbReference type="Proteomes" id="UP000012019"/>
    </source>
</evidence>
<feature type="chain" id="PRO_5004082288" evidence="1">
    <location>
        <begin position="27"/>
        <end position="405"/>
    </location>
</feature>
<dbReference type="eggNOG" id="COG3203">
    <property type="taxonomic scope" value="Bacteria"/>
</dbReference>
<dbReference type="Proteomes" id="UP000012019">
    <property type="component" value="Unassembled WGS sequence"/>
</dbReference>
<feature type="signal peptide" evidence="1">
    <location>
        <begin position="1"/>
        <end position="26"/>
    </location>
</feature>
<keyword evidence="4" id="KW-1185">Reference proteome</keyword>
<evidence type="ECO:0000256" key="1">
    <source>
        <dbReference type="SAM" id="SignalP"/>
    </source>
</evidence>
<organism evidence="3 4">
    <name type="scientific">Methylophaga lonarensis MPL</name>
    <dbReference type="NCBI Taxonomy" id="1286106"/>
    <lineage>
        <taxon>Bacteria</taxon>
        <taxon>Pseudomonadati</taxon>
        <taxon>Pseudomonadota</taxon>
        <taxon>Gammaproteobacteria</taxon>
        <taxon>Thiotrichales</taxon>
        <taxon>Piscirickettsiaceae</taxon>
        <taxon>Methylophaga</taxon>
    </lineage>
</organism>
<dbReference type="EMBL" id="APHR01000070">
    <property type="protein sequence ID" value="EMR12143.1"/>
    <property type="molecule type" value="Genomic_DNA"/>
</dbReference>
<keyword evidence="1" id="KW-0732">Signal</keyword>
<accession>M7NTP0</accession>
<evidence type="ECO:0000313" key="3">
    <source>
        <dbReference type="EMBL" id="EMR12143.1"/>
    </source>
</evidence>
<protein>
    <submittedName>
        <fullName evidence="3">Outer membrane protein (Porin)</fullName>
    </submittedName>
</protein>
<reference evidence="3 4" key="1">
    <citation type="journal article" date="2013" name="Genome Announc.">
        <title>Draft Genome Sequence of Methylophaga lonarensis MPLT, a Haloalkaliphilic (Non-Methane-Utilizing) Methylotroph.</title>
        <authorList>
            <person name="Shetty S.A."/>
            <person name="Marathe N.P."/>
            <person name="Munot H."/>
            <person name="Antony C.P."/>
            <person name="Dhotre D.P."/>
            <person name="Murrell J.C."/>
            <person name="Shouche Y.S."/>
        </authorList>
    </citation>
    <scope>NUCLEOTIDE SEQUENCE [LARGE SCALE GENOMIC DNA]</scope>
    <source>
        <strain evidence="3 4">MPL</strain>
    </source>
</reference>
<name>M7NTP0_9GAMM</name>
<dbReference type="OrthoDB" id="8735103at2"/>
<dbReference type="Gene3D" id="2.40.160.10">
    <property type="entry name" value="Porin"/>
    <property type="match status" value="1"/>
</dbReference>
<dbReference type="SUPFAM" id="SSF56935">
    <property type="entry name" value="Porins"/>
    <property type="match status" value="1"/>
</dbReference>
<sequence>MATLKKSALATLVGAAAMAAAGAANATIVVGGENGYTFSVDGNINQFYVHQNGRKDLSGFRESRVRNGLLPTFLGFNVTAPEMNGLVVGARVSISPSTNGGSYFDGTQNGSAMEQREAFATVDGDFGQIMLGKGLGLYGSHNILMDQTLYGVGATLGGDGQTTLGRIGYGYDYANWRSQIRYTTPNMSGFQAAFAVMESDRIGQVVTDGNIQKRQPRFEVDLSYGTAFDGGSFKGWVSGMTQRVRGEYASSANVRSNAWTVGANVNFAGFDFVAAYYDNKGVGDLGGLDYASATDANGKRRDGEGYYVQAGYTFAGATKVSYSYGESELKRTSAEKAGLAPTSTSVALADLGGDIKERRMHTVGIYHDVTANLKLVAEYSRMEHRFHESDKQRADVFAVGGFISW</sequence>
<dbReference type="GO" id="GO:0015288">
    <property type="term" value="F:porin activity"/>
    <property type="evidence" value="ECO:0007669"/>
    <property type="project" value="InterPro"/>
</dbReference>
<dbReference type="Pfam" id="PF13609">
    <property type="entry name" value="Porin_4"/>
    <property type="match status" value="1"/>
</dbReference>
<gene>
    <name evidence="3" type="ORF">MPL1_11873</name>
</gene>
<proteinExistence type="predicted"/>
<dbReference type="PATRIC" id="fig|1286106.3.peg.2376"/>
<evidence type="ECO:0000259" key="2">
    <source>
        <dbReference type="Pfam" id="PF13609"/>
    </source>
</evidence>
<dbReference type="InterPro" id="IPR033900">
    <property type="entry name" value="Gram_neg_porin_domain"/>
</dbReference>
<feature type="domain" description="Porin" evidence="2">
    <location>
        <begin position="15"/>
        <end position="383"/>
    </location>
</feature>
<dbReference type="AlphaFoldDB" id="M7NTP0"/>
<dbReference type="InterPro" id="IPR023614">
    <property type="entry name" value="Porin_dom_sf"/>
</dbReference>
<dbReference type="GO" id="GO:0016020">
    <property type="term" value="C:membrane"/>
    <property type="evidence" value="ECO:0007669"/>
    <property type="project" value="InterPro"/>
</dbReference>
<dbReference type="STRING" id="1286106.MPL1_11873"/>
<dbReference type="RefSeq" id="WP_009727329.1">
    <property type="nucleotide sequence ID" value="NZ_APHR01000070.1"/>
</dbReference>